<dbReference type="PRINTS" id="PR00304">
    <property type="entry name" value="TCOMPLEXTCP1"/>
</dbReference>
<evidence type="ECO:0000313" key="8">
    <source>
        <dbReference type="Ensembl" id="ENSBJAP00000018010.1"/>
    </source>
</evidence>
<dbReference type="Pfam" id="PF00118">
    <property type="entry name" value="Cpn60_TCP1"/>
    <property type="match status" value="1"/>
</dbReference>
<keyword evidence="6 7" id="KW-0143">Chaperone</keyword>
<dbReference type="GO" id="GO:0140662">
    <property type="term" value="F:ATP-dependent protein folding chaperone"/>
    <property type="evidence" value="ECO:0007669"/>
    <property type="project" value="InterPro"/>
</dbReference>
<dbReference type="InterPro" id="IPR012722">
    <property type="entry name" value="Chap_CCT_zeta"/>
</dbReference>
<evidence type="ECO:0000313" key="9">
    <source>
        <dbReference type="Proteomes" id="UP000694555"/>
    </source>
</evidence>
<name>A0A8C0BL84_9AVES</name>
<dbReference type="FunFam" id="1.10.560.10:FF:000038">
    <property type="entry name" value="Chaperonin containing TCP1 subunit 6B"/>
    <property type="match status" value="1"/>
</dbReference>
<dbReference type="Gene3D" id="3.50.7.10">
    <property type="entry name" value="GroEL"/>
    <property type="match status" value="1"/>
</dbReference>
<evidence type="ECO:0000256" key="1">
    <source>
        <dbReference type="ARBA" id="ARBA00004496"/>
    </source>
</evidence>
<dbReference type="SUPFAM" id="SSF52029">
    <property type="entry name" value="GroEL apical domain-like"/>
    <property type="match status" value="1"/>
</dbReference>
<accession>A0A8C0BL84</accession>
<evidence type="ECO:0000256" key="5">
    <source>
        <dbReference type="ARBA" id="ARBA00022840"/>
    </source>
</evidence>
<keyword evidence="9" id="KW-1185">Reference proteome</keyword>
<dbReference type="InterPro" id="IPR027413">
    <property type="entry name" value="GROEL-like_equatorial_sf"/>
</dbReference>
<dbReference type="CDD" id="cd03342">
    <property type="entry name" value="TCP1_zeta"/>
    <property type="match status" value="1"/>
</dbReference>
<dbReference type="GO" id="GO:0005524">
    <property type="term" value="F:ATP binding"/>
    <property type="evidence" value="ECO:0007669"/>
    <property type="project" value="UniProtKB-KW"/>
</dbReference>
<dbReference type="Ensembl" id="ENSBJAT00000018505.1">
    <property type="protein sequence ID" value="ENSBJAP00000018010.1"/>
    <property type="gene ID" value="ENSBJAG00000010090.1"/>
</dbReference>
<dbReference type="Gene3D" id="3.30.260.10">
    <property type="entry name" value="TCP-1-like chaperonin intermediate domain"/>
    <property type="match status" value="1"/>
</dbReference>
<keyword evidence="4 7" id="KW-0547">Nucleotide-binding</keyword>
<dbReference type="InterPro" id="IPR027410">
    <property type="entry name" value="TCP-1-like_intermed_sf"/>
</dbReference>
<dbReference type="GO" id="GO:0016887">
    <property type="term" value="F:ATP hydrolysis activity"/>
    <property type="evidence" value="ECO:0007669"/>
    <property type="project" value="InterPro"/>
</dbReference>
<evidence type="ECO:0000256" key="6">
    <source>
        <dbReference type="ARBA" id="ARBA00023186"/>
    </source>
</evidence>
<proteinExistence type="inferred from homology"/>
<dbReference type="PANTHER" id="PTHR11353">
    <property type="entry name" value="CHAPERONIN"/>
    <property type="match status" value="1"/>
</dbReference>
<comment type="subcellular location">
    <subcellularLocation>
        <location evidence="1">Cytoplasm</location>
    </subcellularLocation>
</comment>
<dbReference type="AlphaFoldDB" id="A0A8C0BL84"/>
<dbReference type="InterPro" id="IPR002194">
    <property type="entry name" value="Chaperonin_TCP-1_CS"/>
</dbReference>
<dbReference type="GO" id="GO:0005829">
    <property type="term" value="C:cytosol"/>
    <property type="evidence" value="ECO:0007669"/>
    <property type="project" value="UniProtKB-ARBA"/>
</dbReference>
<dbReference type="FunFam" id="3.30.260.10:FF:000029">
    <property type="entry name" value="Chaperonin containing TCP1 subunit 6B"/>
    <property type="match status" value="1"/>
</dbReference>
<dbReference type="FunFam" id="3.50.7.10:FF:000004">
    <property type="entry name" value="T-complex protein 1 subunit zeta"/>
    <property type="match status" value="1"/>
</dbReference>
<evidence type="ECO:0000256" key="3">
    <source>
        <dbReference type="ARBA" id="ARBA00022490"/>
    </source>
</evidence>
<dbReference type="FunFam" id="3.30.260.10:FF:000017">
    <property type="entry name" value="T-complex protein 1 subunit zeta"/>
    <property type="match status" value="1"/>
</dbReference>
<dbReference type="NCBIfam" id="TIGR02347">
    <property type="entry name" value="chap_CCT_zeta"/>
    <property type="match status" value="1"/>
</dbReference>
<keyword evidence="5 7" id="KW-0067">ATP-binding</keyword>
<dbReference type="InterPro" id="IPR002423">
    <property type="entry name" value="Cpn60/GroEL/TCP-1"/>
</dbReference>
<dbReference type="GO" id="GO:0051082">
    <property type="term" value="F:unfolded protein binding"/>
    <property type="evidence" value="ECO:0007669"/>
    <property type="project" value="InterPro"/>
</dbReference>
<sequence length="553" mass="60335">MGAWPGKCLNLGDGCSSYCFSIASGVVSQFPHRGGEDYTRCGAILPLAPRRLPCWGLTVRPGSPWALGPRAGGLQCAPIPWLNTASDFRLLASCTTSLIAKVATAQDDITGDGTTSNVLIIGELLKQADLYISEGLHPRIVAEGFEIAKEKALEVLEQVKVTKEMDRETLIDVARTSLRTKVHKELADILTEAVVDSVLTVRKPDEPIDLHMVEIMEMKHKSETDTTLIRGLVLDHGARHPDMKKRVEDAYVLTCNVSLEYEKTEVSSGFFYKSAEEREKLVKAERKFIEDRVNKIIDLKRRVCGDSDKGFIVINQKGIDPFSLDALAKEGIVALRRAKRRNMERLTLACGGTAMNSVEDLTPDCLGHAGLVYEYTLGEEKYTFIEKCDNPRSVTLLIRGPNKHTLTQIKDAVRDGLRAVKNAIEDGCVVPGAGALEVAVANALVKHKPNVKGRAQLGVQAFADALLIIPKVLAQNSGYDPQETLVKVQTEHAESGQLTGVDLNTGEPMVAAAAGIWDNYNVKKQLLHSCTVIASNILLVDEIMRAGMSSLKG</sequence>
<evidence type="ECO:0000256" key="4">
    <source>
        <dbReference type="ARBA" id="ARBA00022741"/>
    </source>
</evidence>
<comment type="similarity">
    <text evidence="2 7">Belongs to the TCP-1 chaperonin family.</text>
</comment>
<dbReference type="InterPro" id="IPR027409">
    <property type="entry name" value="GroEL-like_apical_dom_sf"/>
</dbReference>
<reference evidence="8" key="2">
    <citation type="submission" date="2025-09" db="UniProtKB">
        <authorList>
            <consortium name="Ensembl"/>
        </authorList>
    </citation>
    <scope>IDENTIFICATION</scope>
</reference>
<protein>
    <submittedName>
        <fullName evidence="8">Chaperonin containing TCP1 subunit 6B</fullName>
    </submittedName>
</protein>
<dbReference type="SUPFAM" id="SSF48592">
    <property type="entry name" value="GroEL equatorial domain-like"/>
    <property type="match status" value="1"/>
</dbReference>
<evidence type="ECO:0000256" key="2">
    <source>
        <dbReference type="ARBA" id="ARBA00008020"/>
    </source>
</evidence>
<reference evidence="8" key="1">
    <citation type="submission" date="2025-08" db="UniProtKB">
        <authorList>
            <consortium name="Ensembl"/>
        </authorList>
    </citation>
    <scope>IDENTIFICATION</scope>
</reference>
<dbReference type="PROSITE" id="PS00995">
    <property type="entry name" value="TCP1_3"/>
    <property type="match status" value="1"/>
</dbReference>
<keyword evidence="3" id="KW-0963">Cytoplasm</keyword>
<dbReference type="Gene3D" id="1.10.560.10">
    <property type="entry name" value="GroEL-like equatorial domain"/>
    <property type="match status" value="1"/>
</dbReference>
<evidence type="ECO:0000256" key="7">
    <source>
        <dbReference type="RuleBase" id="RU004187"/>
    </source>
</evidence>
<organism evidence="8 9">
    <name type="scientific">Buteo japonicus</name>
    <dbReference type="NCBI Taxonomy" id="224669"/>
    <lineage>
        <taxon>Eukaryota</taxon>
        <taxon>Metazoa</taxon>
        <taxon>Chordata</taxon>
        <taxon>Craniata</taxon>
        <taxon>Vertebrata</taxon>
        <taxon>Euteleostomi</taxon>
        <taxon>Archelosauria</taxon>
        <taxon>Archosauria</taxon>
        <taxon>Dinosauria</taxon>
        <taxon>Saurischia</taxon>
        <taxon>Theropoda</taxon>
        <taxon>Coelurosauria</taxon>
        <taxon>Aves</taxon>
        <taxon>Neognathae</taxon>
        <taxon>Neoaves</taxon>
        <taxon>Telluraves</taxon>
        <taxon>Accipitrimorphae</taxon>
        <taxon>Accipitriformes</taxon>
        <taxon>Accipitridae</taxon>
        <taxon>Accipitrinae</taxon>
        <taxon>Buteo</taxon>
    </lineage>
</organism>
<dbReference type="Proteomes" id="UP000694555">
    <property type="component" value="Unplaced"/>
</dbReference>
<dbReference type="InterPro" id="IPR017998">
    <property type="entry name" value="Chaperone_TCP-1"/>
</dbReference>
<dbReference type="SUPFAM" id="SSF54849">
    <property type="entry name" value="GroEL-intermediate domain like"/>
    <property type="match status" value="1"/>
</dbReference>